<dbReference type="AlphaFoldDB" id="A0A0E9S9E1"/>
<sequence>MAGEQCRQGHANANEIA</sequence>
<name>A0A0E9S9E1_ANGAN</name>
<reference evidence="1" key="1">
    <citation type="submission" date="2014-11" db="EMBL/GenBank/DDBJ databases">
        <authorList>
            <person name="Amaro Gonzalez C."/>
        </authorList>
    </citation>
    <scope>NUCLEOTIDE SEQUENCE</scope>
</reference>
<accession>A0A0E9S9E1</accession>
<organism evidence="1">
    <name type="scientific">Anguilla anguilla</name>
    <name type="common">European freshwater eel</name>
    <name type="synonym">Muraena anguilla</name>
    <dbReference type="NCBI Taxonomy" id="7936"/>
    <lineage>
        <taxon>Eukaryota</taxon>
        <taxon>Metazoa</taxon>
        <taxon>Chordata</taxon>
        <taxon>Craniata</taxon>
        <taxon>Vertebrata</taxon>
        <taxon>Euteleostomi</taxon>
        <taxon>Actinopterygii</taxon>
        <taxon>Neopterygii</taxon>
        <taxon>Teleostei</taxon>
        <taxon>Anguilliformes</taxon>
        <taxon>Anguillidae</taxon>
        <taxon>Anguilla</taxon>
    </lineage>
</organism>
<evidence type="ECO:0000313" key="1">
    <source>
        <dbReference type="EMBL" id="JAH37285.1"/>
    </source>
</evidence>
<proteinExistence type="predicted"/>
<dbReference type="EMBL" id="GBXM01071292">
    <property type="protein sequence ID" value="JAH37285.1"/>
    <property type="molecule type" value="Transcribed_RNA"/>
</dbReference>
<protein>
    <submittedName>
        <fullName evidence="1">Uncharacterized protein</fullName>
    </submittedName>
</protein>
<reference evidence="1" key="2">
    <citation type="journal article" date="2015" name="Fish Shellfish Immunol.">
        <title>Early steps in the European eel (Anguilla anguilla)-Vibrio vulnificus interaction in the gills: Role of the RtxA13 toxin.</title>
        <authorList>
            <person name="Callol A."/>
            <person name="Pajuelo D."/>
            <person name="Ebbesson L."/>
            <person name="Teles M."/>
            <person name="MacKenzie S."/>
            <person name="Amaro C."/>
        </authorList>
    </citation>
    <scope>NUCLEOTIDE SEQUENCE</scope>
</reference>